<reference evidence="2" key="1">
    <citation type="journal article" date="2014" name="Int. J. Syst. Evol. Microbiol.">
        <title>Complete genome of a new Firmicutes species belonging to the dominant human colonic microbiota ('Ruminococcus bicirculans') reveals two chromosomes and a selective capacity to utilize plant glucans.</title>
        <authorList>
            <consortium name="NISC Comparative Sequencing Program"/>
            <person name="Wegmann U."/>
            <person name="Louis P."/>
            <person name="Goesmann A."/>
            <person name="Henrissat B."/>
            <person name="Duncan S.H."/>
            <person name="Flint H.J."/>
        </authorList>
    </citation>
    <scope>NUCLEOTIDE SEQUENCE</scope>
    <source>
        <strain evidence="2">JCM 9651</strain>
    </source>
</reference>
<protein>
    <recommendedName>
        <fullName evidence="4">ATP-binding protein</fullName>
    </recommendedName>
</protein>
<reference evidence="2" key="3">
    <citation type="submission" date="2023-12" db="EMBL/GenBank/DDBJ databases">
        <authorList>
            <person name="Sun Q."/>
            <person name="Inoue M."/>
        </authorList>
    </citation>
    <scope>NUCLEOTIDE SEQUENCE</scope>
    <source>
        <strain evidence="2">JCM 9651</strain>
    </source>
</reference>
<evidence type="ECO:0000313" key="2">
    <source>
        <dbReference type="EMBL" id="GAA3380581.1"/>
    </source>
</evidence>
<organism evidence="2 3">
    <name type="scientific">Streptomyces sannanensis</name>
    <dbReference type="NCBI Taxonomy" id="285536"/>
    <lineage>
        <taxon>Bacteria</taxon>
        <taxon>Bacillati</taxon>
        <taxon>Actinomycetota</taxon>
        <taxon>Actinomycetes</taxon>
        <taxon>Kitasatosporales</taxon>
        <taxon>Streptomycetaceae</taxon>
        <taxon>Streptomyces</taxon>
    </lineage>
</organism>
<name>A0ABP6SM91_9ACTN</name>
<gene>
    <name evidence="1" type="ORF">GCM10020367_00050</name>
    <name evidence="2" type="ORF">GCM10020367_68790</name>
</gene>
<dbReference type="Proteomes" id="UP001499990">
    <property type="component" value="Unassembled WGS sequence"/>
</dbReference>
<evidence type="ECO:0000313" key="3">
    <source>
        <dbReference type="Proteomes" id="UP001499990"/>
    </source>
</evidence>
<accession>A0ABP6SM91</accession>
<comment type="caution">
    <text evidence="2">The sequence shown here is derived from an EMBL/GenBank/DDBJ whole genome shotgun (WGS) entry which is preliminary data.</text>
</comment>
<evidence type="ECO:0008006" key="4">
    <source>
        <dbReference type="Google" id="ProtNLM"/>
    </source>
</evidence>
<keyword evidence="3" id="KW-1185">Reference proteome</keyword>
<proteinExistence type="predicted"/>
<evidence type="ECO:0000313" key="1">
    <source>
        <dbReference type="EMBL" id="GAA3367117.1"/>
    </source>
</evidence>
<dbReference type="EMBL" id="BAAAYL010000001">
    <property type="protein sequence ID" value="GAA3380581.1"/>
    <property type="molecule type" value="Genomic_DNA"/>
</dbReference>
<dbReference type="EMBL" id="BAAAYL010000001">
    <property type="protein sequence ID" value="GAA3367117.1"/>
    <property type="molecule type" value="Genomic_DNA"/>
</dbReference>
<reference evidence="3" key="2">
    <citation type="journal article" date="2019" name="Int. J. Syst. Evol. Microbiol.">
        <title>The Global Catalogue of Microorganisms (GCM) 10K type strain sequencing project: providing services to taxonomists for standard genome sequencing and annotation.</title>
        <authorList>
            <consortium name="The Broad Institute Genomics Platform"/>
            <consortium name="The Broad Institute Genome Sequencing Center for Infectious Disease"/>
            <person name="Wu L."/>
            <person name="Ma J."/>
        </authorList>
    </citation>
    <scope>NUCLEOTIDE SEQUENCE [LARGE SCALE GENOMIC DNA]</scope>
    <source>
        <strain evidence="3">JCM 9651</strain>
    </source>
</reference>
<sequence length="142" mass="14792">MGGTSSLTEGVEGWLGVTGQISHIEAQSATARGPDAANRITECTVRGTVANAVAWSRPATGAVGLYLQRSSQHPQQVILRVDGKPRATAGKSALSMAAGRLNGMNGDDEQLLRGCVYAMCRFGASGWVSVAACQRAFGWLTP</sequence>